<dbReference type="Pfam" id="PF06210">
    <property type="entry name" value="DUF1003"/>
    <property type="match status" value="1"/>
</dbReference>
<comment type="caution">
    <text evidence="2">The sequence shown here is derived from an EMBL/GenBank/DDBJ whole genome shotgun (WGS) entry which is preliminary data.</text>
</comment>
<evidence type="ECO:0000256" key="1">
    <source>
        <dbReference type="SAM" id="Phobius"/>
    </source>
</evidence>
<dbReference type="PANTHER" id="PTHR41386:SF1">
    <property type="entry name" value="MEMBRANE PROTEIN"/>
    <property type="match status" value="1"/>
</dbReference>
<evidence type="ECO:0000313" key="2">
    <source>
        <dbReference type="EMBL" id="MWV29244.1"/>
    </source>
</evidence>
<keyword evidence="1" id="KW-0812">Transmembrane</keyword>
<sequence length="186" mass="21260">MVTLEELSHRLLQKNEQELEPEERRALHSILNRKPISQDAAEIADARETYGERLADRVAAIGGSWGFIIGFTIVLITWMVLNSDILPQFKAAFDPYPYIFLNLMLSTIAAIQAPVIMMSQNRKDNRDRTSAGLDYEVNLRAELEIMQLHRKLDESVLARLDRIEKMLVERFQSDMDGQDAASDKTP</sequence>
<evidence type="ECO:0000313" key="3">
    <source>
        <dbReference type="Proteomes" id="UP000461409"/>
    </source>
</evidence>
<feature type="transmembrane region" description="Helical" evidence="1">
    <location>
        <begin position="96"/>
        <end position="118"/>
    </location>
</feature>
<keyword evidence="1" id="KW-1133">Transmembrane helix</keyword>
<dbReference type="InterPro" id="IPR010406">
    <property type="entry name" value="DUF1003"/>
</dbReference>
<name>A0A844XI59_9SPHN</name>
<dbReference type="PANTHER" id="PTHR41386">
    <property type="entry name" value="INTEGRAL MEMBRANE PROTEIN-RELATED"/>
    <property type="match status" value="1"/>
</dbReference>
<keyword evidence="3" id="KW-1185">Reference proteome</keyword>
<accession>A0A844XI59</accession>
<keyword evidence="1" id="KW-0472">Membrane</keyword>
<gene>
    <name evidence="2" type="ORF">GRF63_15170</name>
</gene>
<dbReference type="RefSeq" id="WP_160486847.1">
    <property type="nucleotide sequence ID" value="NZ_WUBR01000003.1"/>
</dbReference>
<dbReference type="AlphaFoldDB" id="A0A844XI59"/>
<organism evidence="2 3">
    <name type="scientific">Aurantiacibacter rhizosphaerae</name>
    <dbReference type="NCBI Taxonomy" id="2691582"/>
    <lineage>
        <taxon>Bacteria</taxon>
        <taxon>Pseudomonadati</taxon>
        <taxon>Pseudomonadota</taxon>
        <taxon>Alphaproteobacteria</taxon>
        <taxon>Sphingomonadales</taxon>
        <taxon>Erythrobacteraceae</taxon>
        <taxon>Aurantiacibacter</taxon>
    </lineage>
</organism>
<dbReference type="EMBL" id="WUBR01000003">
    <property type="protein sequence ID" value="MWV29244.1"/>
    <property type="molecule type" value="Genomic_DNA"/>
</dbReference>
<dbReference type="Proteomes" id="UP000461409">
    <property type="component" value="Unassembled WGS sequence"/>
</dbReference>
<reference evidence="2 3" key="2">
    <citation type="submission" date="2020-02" db="EMBL/GenBank/DDBJ databases">
        <title>Erythrobacter dongmakensis sp. nov., isolated from a tidal mudflat.</title>
        <authorList>
            <person name="Kim I.S."/>
        </authorList>
    </citation>
    <scope>NUCLEOTIDE SEQUENCE [LARGE SCALE GENOMIC DNA]</scope>
    <source>
        <strain evidence="2 3">GH3-10</strain>
    </source>
</reference>
<proteinExistence type="predicted"/>
<reference evidence="2 3" key="1">
    <citation type="submission" date="2019-12" db="EMBL/GenBank/DDBJ databases">
        <authorList>
            <person name="Lee S.D."/>
        </authorList>
    </citation>
    <scope>NUCLEOTIDE SEQUENCE [LARGE SCALE GENOMIC DNA]</scope>
    <source>
        <strain evidence="2 3">GH3-10</strain>
    </source>
</reference>
<feature type="transmembrane region" description="Helical" evidence="1">
    <location>
        <begin position="58"/>
        <end position="81"/>
    </location>
</feature>
<protein>
    <submittedName>
        <fullName evidence="2">DUF1003 domain-containing protein</fullName>
    </submittedName>
</protein>